<dbReference type="InterPro" id="IPR032308">
    <property type="entry name" value="TDBD"/>
</dbReference>
<dbReference type="Pfam" id="PF23209">
    <property type="entry name" value="IDM1_C"/>
    <property type="match status" value="1"/>
</dbReference>
<dbReference type="GO" id="GO:0008270">
    <property type="term" value="F:zinc ion binding"/>
    <property type="evidence" value="ECO:0007669"/>
    <property type="project" value="UniProtKB-KW"/>
</dbReference>
<dbReference type="PROSITE" id="PS50016">
    <property type="entry name" value="ZF_PHD_2"/>
    <property type="match status" value="1"/>
</dbReference>
<reference evidence="9 11" key="1">
    <citation type="journal article" date="2011" name="Nature">
        <title>The Medicago genome provides insight into the evolution of rhizobial symbioses.</title>
        <authorList>
            <person name="Young N.D."/>
            <person name="Debelle F."/>
            <person name="Oldroyd G.E."/>
            <person name="Geurts R."/>
            <person name="Cannon S.B."/>
            <person name="Udvardi M.K."/>
            <person name="Benedito V.A."/>
            <person name="Mayer K.F."/>
            <person name="Gouzy J."/>
            <person name="Schoof H."/>
            <person name="Van de Peer Y."/>
            <person name="Proost S."/>
            <person name="Cook D.R."/>
            <person name="Meyers B.C."/>
            <person name="Spannagl M."/>
            <person name="Cheung F."/>
            <person name="De Mita S."/>
            <person name="Krishnakumar V."/>
            <person name="Gundlach H."/>
            <person name="Zhou S."/>
            <person name="Mudge J."/>
            <person name="Bharti A.K."/>
            <person name="Murray J.D."/>
            <person name="Naoumkina M.A."/>
            <person name="Rosen B."/>
            <person name="Silverstein K.A."/>
            <person name="Tang H."/>
            <person name="Rombauts S."/>
            <person name="Zhao P.X."/>
            <person name="Zhou P."/>
            <person name="Barbe V."/>
            <person name="Bardou P."/>
            <person name="Bechner M."/>
            <person name="Bellec A."/>
            <person name="Berger A."/>
            <person name="Berges H."/>
            <person name="Bidwell S."/>
            <person name="Bisseling T."/>
            <person name="Choisne N."/>
            <person name="Couloux A."/>
            <person name="Denny R."/>
            <person name="Deshpande S."/>
            <person name="Dai X."/>
            <person name="Doyle J.J."/>
            <person name="Dudez A.M."/>
            <person name="Farmer A.D."/>
            <person name="Fouteau S."/>
            <person name="Franken C."/>
            <person name="Gibelin C."/>
            <person name="Gish J."/>
            <person name="Goldstein S."/>
            <person name="Gonzalez A.J."/>
            <person name="Green P.J."/>
            <person name="Hallab A."/>
            <person name="Hartog M."/>
            <person name="Hua A."/>
            <person name="Humphray S.J."/>
            <person name="Jeong D.H."/>
            <person name="Jing Y."/>
            <person name="Jocker A."/>
            <person name="Kenton S.M."/>
            <person name="Kim D.J."/>
            <person name="Klee K."/>
            <person name="Lai H."/>
            <person name="Lang C."/>
            <person name="Lin S."/>
            <person name="Macmil S.L."/>
            <person name="Magdelenat G."/>
            <person name="Matthews L."/>
            <person name="McCorrison J."/>
            <person name="Monaghan E.L."/>
            <person name="Mun J.H."/>
            <person name="Najar F.Z."/>
            <person name="Nicholson C."/>
            <person name="Noirot C."/>
            <person name="O'Bleness M."/>
            <person name="Paule C.R."/>
            <person name="Poulain J."/>
            <person name="Prion F."/>
            <person name="Qin B."/>
            <person name="Qu C."/>
            <person name="Retzel E.F."/>
            <person name="Riddle C."/>
            <person name="Sallet E."/>
            <person name="Samain S."/>
            <person name="Samson N."/>
            <person name="Sanders I."/>
            <person name="Saurat O."/>
            <person name="Scarpelli C."/>
            <person name="Schiex T."/>
            <person name="Segurens B."/>
            <person name="Severin A.J."/>
            <person name="Sherrier D.J."/>
            <person name="Shi R."/>
            <person name="Sims S."/>
            <person name="Singer S.R."/>
            <person name="Sinharoy S."/>
            <person name="Sterck L."/>
            <person name="Viollet A."/>
            <person name="Wang B.B."/>
            <person name="Wang K."/>
            <person name="Wang M."/>
            <person name="Wang X."/>
            <person name="Warfsmann J."/>
            <person name="Weissenbach J."/>
            <person name="White D.D."/>
            <person name="White J.D."/>
            <person name="Wiley G.B."/>
            <person name="Wincker P."/>
            <person name="Xing Y."/>
            <person name="Yang L."/>
            <person name="Yao Z."/>
            <person name="Ying F."/>
            <person name="Zhai J."/>
            <person name="Zhou L."/>
            <person name="Zuber A."/>
            <person name="Denarie J."/>
            <person name="Dixon R.A."/>
            <person name="May G.D."/>
            <person name="Schwartz D.C."/>
            <person name="Rogers J."/>
            <person name="Quetier F."/>
            <person name="Town C.D."/>
            <person name="Roe B.A."/>
        </authorList>
    </citation>
    <scope>NUCLEOTIDE SEQUENCE [LARGE SCALE GENOMIC DNA]</scope>
    <source>
        <strain evidence="9">A17</strain>
        <strain evidence="10 11">cv. Jemalong A17</strain>
    </source>
</reference>
<feature type="compositionally biased region" description="Polar residues" evidence="7">
    <location>
        <begin position="145"/>
        <end position="154"/>
    </location>
</feature>
<dbReference type="AlphaFoldDB" id="G7JM71"/>
<dbReference type="STRING" id="3880.G7JM71"/>
<dbReference type="GO" id="GO:0045944">
    <property type="term" value="P:positive regulation of transcription by RNA polymerase II"/>
    <property type="evidence" value="ECO:0000318"/>
    <property type="project" value="GO_Central"/>
</dbReference>
<evidence type="ECO:0000256" key="5">
    <source>
        <dbReference type="ARBA" id="ARBA00023242"/>
    </source>
</evidence>
<protein>
    <submittedName>
        <fullName evidence="9">RING/FYVE/PHD zinc finger protein</fullName>
    </submittedName>
</protein>
<dbReference type="eggNOG" id="ENOG502QS7V">
    <property type="taxonomic scope" value="Eukaryota"/>
</dbReference>
<dbReference type="SUPFAM" id="SSF57903">
    <property type="entry name" value="FYVE/PHD zinc finger"/>
    <property type="match status" value="2"/>
</dbReference>
<dbReference type="PaxDb" id="3880-AES88504"/>
<gene>
    <name evidence="9" type="ordered locus">MTR_4g056990</name>
</gene>
<feature type="region of interest" description="Disordered" evidence="7">
    <location>
        <begin position="83"/>
        <end position="104"/>
    </location>
</feature>
<evidence type="ECO:0000256" key="6">
    <source>
        <dbReference type="PROSITE-ProRule" id="PRU00146"/>
    </source>
</evidence>
<evidence type="ECO:0000256" key="2">
    <source>
        <dbReference type="ARBA" id="ARBA00022723"/>
    </source>
</evidence>
<dbReference type="InterPro" id="IPR056511">
    <property type="entry name" value="IDM1_C"/>
</dbReference>
<accession>A0A0C3WWY6</accession>
<dbReference type="Pfam" id="PF16135">
    <property type="entry name" value="TDBD"/>
    <property type="match status" value="1"/>
</dbReference>
<dbReference type="Gene3D" id="3.40.630.30">
    <property type="match status" value="1"/>
</dbReference>
<dbReference type="PANTHER" id="PTHR47025:SF28">
    <property type="entry name" value="ACYL-COA N-ACYLTRANSFERASE WITH RING_FYVE_PHD-TYPE ZINC FINGER DOMAIN-CONTAINING PROTEIN"/>
    <property type="match status" value="1"/>
</dbReference>
<dbReference type="InterPro" id="IPR059153">
    <property type="entry name" value="NSD_PHD-1st"/>
</dbReference>
<dbReference type="SMART" id="SM00249">
    <property type="entry name" value="PHD"/>
    <property type="match status" value="2"/>
</dbReference>
<keyword evidence="5" id="KW-0539">Nucleus</keyword>
<dbReference type="GO" id="GO:0042393">
    <property type="term" value="F:histone binding"/>
    <property type="evidence" value="ECO:0000318"/>
    <property type="project" value="GO_Central"/>
</dbReference>
<feature type="region of interest" description="Disordered" evidence="7">
    <location>
        <begin position="124"/>
        <end position="165"/>
    </location>
</feature>
<proteinExistence type="predicted"/>
<evidence type="ECO:0000256" key="1">
    <source>
        <dbReference type="ARBA" id="ARBA00004123"/>
    </source>
</evidence>
<evidence type="ECO:0000313" key="9">
    <source>
        <dbReference type="EMBL" id="AES88504.2"/>
    </source>
</evidence>
<feature type="compositionally biased region" description="Basic residues" evidence="7">
    <location>
        <begin position="91"/>
        <end position="104"/>
    </location>
</feature>
<feature type="compositionally biased region" description="Polar residues" evidence="7">
    <location>
        <begin position="124"/>
        <end position="136"/>
    </location>
</feature>
<name>G7JM71_MEDTR</name>
<evidence type="ECO:0000256" key="3">
    <source>
        <dbReference type="ARBA" id="ARBA00022771"/>
    </source>
</evidence>
<dbReference type="GO" id="GO:0003682">
    <property type="term" value="F:chromatin binding"/>
    <property type="evidence" value="ECO:0000318"/>
    <property type="project" value="GO_Central"/>
</dbReference>
<evidence type="ECO:0000313" key="11">
    <source>
        <dbReference type="Proteomes" id="UP000002051"/>
    </source>
</evidence>
<evidence type="ECO:0000259" key="8">
    <source>
        <dbReference type="PROSITE" id="PS50016"/>
    </source>
</evidence>
<feature type="compositionally biased region" description="Polar residues" evidence="7">
    <location>
        <begin position="38"/>
        <end position="62"/>
    </location>
</feature>
<dbReference type="EnsemblPlants" id="AES88504">
    <property type="protein sequence ID" value="AES88504"/>
    <property type="gene ID" value="MTR_4g056990"/>
</dbReference>
<comment type="subcellular location">
    <subcellularLocation>
        <location evidence="1">Nucleus</location>
    </subcellularLocation>
</comment>
<dbReference type="HOGENOM" id="CLU_010489_1_2_1"/>
<feature type="domain" description="PHD-type" evidence="8">
    <location>
        <begin position="280"/>
        <end position="325"/>
    </location>
</feature>
<reference evidence="9 11" key="2">
    <citation type="journal article" date="2014" name="BMC Genomics">
        <title>An improved genome release (version Mt4.0) for the model legume Medicago truncatula.</title>
        <authorList>
            <person name="Tang H."/>
            <person name="Krishnakumar V."/>
            <person name="Bidwell S."/>
            <person name="Rosen B."/>
            <person name="Chan A."/>
            <person name="Zhou S."/>
            <person name="Gentzbittel L."/>
            <person name="Childs K.L."/>
            <person name="Yandell M."/>
            <person name="Gundlach H."/>
            <person name="Mayer K.F."/>
            <person name="Schwartz D.C."/>
            <person name="Town C.D."/>
        </authorList>
    </citation>
    <scope>GENOME REANNOTATION</scope>
    <source>
        <strain evidence="10 11">cv. Jemalong A17</strain>
    </source>
</reference>
<dbReference type="InterPro" id="IPR001965">
    <property type="entry name" value="Znf_PHD"/>
</dbReference>
<evidence type="ECO:0000256" key="4">
    <source>
        <dbReference type="ARBA" id="ARBA00022833"/>
    </source>
</evidence>
<dbReference type="GO" id="GO:0005634">
    <property type="term" value="C:nucleus"/>
    <property type="evidence" value="ECO:0000318"/>
    <property type="project" value="GO_Central"/>
</dbReference>
<dbReference type="InterPro" id="IPR013083">
    <property type="entry name" value="Znf_RING/FYVE/PHD"/>
</dbReference>
<feature type="region of interest" description="Disordered" evidence="7">
    <location>
        <begin position="38"/>
        <end position="67"/>
    </location>
</feature>
<evidence type="ECO:0000313" key="10">
    <source>
        <dbReference type="EnsemblPlants" id="AES88504"/>
    </source>
</evidence>
<accession>G7JM71</accession>
<dbReference type="Pfam" id="PF23011">
    <property type="entry name" value="PHD-1st_NSD"/>
    <property type="match status" value="1"/>
</dbReference>
<keyword evidence="11" id="KW-1185">Reference proteome</keyword>
<keyword evidence="4" id="KW-0862">Zinc</keyword>
<dbReference type="SUPFAM" id="SSF55729">
    <property type="entry name" value="Acyl-CoA N-acyltransferases (Nat)"/>
    <property type="match status" value="1"/>
</dbReference>
<dbReference type="EMBL" id="CM001220">
    <property type="protein sequence ID" value="AES88504.2"/>
    <property type="molecule type" value="Genomic_DNA"/>
</dbReference>
<dbReference type="InterPro" id="IPR011011">
    <property type="entry name" value="Znf_FYVE_PHD"/>
</dbReference>
<dbReference type="Gene3D" id="3.30.40.10">
    <property type="entry name" value="Zinc/RING finger domain, C3HC4 (zinc finger)"/>
    <property type="match status" value="2"/>
</dbReference>
<keyword evidence="3 6" id="KW-0863">Zinc-finger</keyword>
<dbReference type="InterPro" id="IPR019787">
    <property type="entry name" value="Znf_PHD-finger"/>
</dbReference>
<reference evidence="10" key="3">
    <citation type="submission" date="2015-04" db="UniProtKB">
        <authorList>
            <consortium name="EnsemblPlants"/>
        </authorList>
    </citation>
    <scope>IDENTIFICATION</scope>
    <source>
        <strain evidence="10">cv. Jemalong A17</strain>
    </source>
</reference>
<sequence length="632" mass="72374">MTNFNDSELFVIKSKVRTGHKREFSFALNSYSEIGTSLSKTRPRKNQNMVPVSNPKKTGMSSSKEELKDNVVVETVAKNGDYAEKKMKNKTDKKKNKKPSIRGKRQKFCVDYRDAKVVSGLFSSSCEESKNRQPSPRHTIETIDSRVSPTTVNHRSPEPVVPQTSSYKGMKCNTYCDKSPRRITRKDRGLHKLVFQENMLEDGAAVGYFDRGKKLLHGKININKSGILCGCCNEQVSPSKFEAHAGRASRRKPYSYIRTADGVSLHELANNRRISMSDSDERCSHCEQVGNLLWCDRCQRSFHLECIPLESPPKRKRYCEYCRNKFHKDKNVKHKENDVATGRIAEGDPSEQITEVCTLSEKQKEVKDGPCALCSERDFNNNESGPRTVMICKQCEKEFHVECLKDHNMANLVELPKDKWFCGIDCDDIHMKLQKLMARGEAELGLDIKWRLLNTKLNNPKHNISPLISKANAIFHERFKSIKDPKTKIDLIRAMLYGMEIEGQYSFEGMYCAVLYFKKVIACAGIFRVLGQEVAELPLVATTTKYQKRGYFRSLFSCIENMLRHLKVKTLVLPAAHEAESMWIDKFGFTKPNDKEMNNFRRFYPNIMIFDGSLLQKHLSPPLEECSAKPPI</sequence>
<dbReference type="GO" id="GO:0000977">
    <property type="term" value="F:RNA polymerase II transcription regulatory region sequence-specific DNA binding"/>
    <property type="evidence" value="ECO:0000318"/>
    <property type="project" value="GO_Central"/>
</dbReference>
<dbReference type="InterPro" id="IPR016181">
    <property type="entry name" value="Acyl_CoA_acyltransferase"/>
</dbReference>
<evidence type="ECO:0000256" key="7">
    <source>
        <dbReference type="SAM" id="MobiDB-lite"/>
    </source>
</evidence>
<organism evidence="9 11">
    <name type="scientific">Medicago truncatula</name>
    <name type="common">Barrel medic</name>
    <name type="synonym">Medicago tribuloides</name>
    <dbReference type="NCBI Taxonomy" id="3880"/>
    <lineage>
        <taxon>Eukaryota</taxon>
        <taxon>Viridiplantae</taxon>
        <taxon>Streptophyta</taxon>
        <taxon>Embryophyta</taxon>
        <taxon>Tracheophyta</taxon>
        <taxon>Spermatophyta</taxon>
        <taxon>Magnoliopsida</taxon>
        <taxon>eudicotyledons</taxon>
        <taxon>Gunneridae</taxon>
        <taxon>Pentapetalae</taxon>
        <taxon>rosids</taxon>
        <taxon>fabids</taxon>
        <taxon>Fabales</taxon>
        <taxon>Fabaceae</taxon>
        <taxon>Papilionoideae</taxon>
        <taxon>50 kb inversion clade</taxon>
        <taxon>NPAAA clade</taxon>
        <taxon>Hologalegina</taxon>
        <taxon>IRL clade</taxon>
        <taxon>Trifolieae</taxon>
        <taxon>Medicago</taxon>
    </lineage>
</organism>
<dbReference type="PANTHER" id="PTHR47025">
    <property type="entry name" value="AUTOIMMUNE REGULATOR"/>
    <property type="match status" value="1"/>
</dbReference>
<keyword evidence="2" id="KW-0479">Metal-binding</keyword>
<dbReference type="Proteomes" id="UP000002051">
    <property type="component" value="Chromosome 4"/>
</dbReference>